<accession>A0ABU1VVV9</accession>
<dbReference type="Proteomes" id="UP001257909">
    <property type="component" value="Unassembled WGS sequence"/>
</dbReference>
<reference evidence="2 3" key="1">
    <citation type="submission" date="2023-07" db="EMBL/GenBank/DDBJ databases">
        <title>Sorghum-associated microbial communities from plants grown in Nebraska, USA.</title>
        <authorList>
            <person name="Schachtman D."/>
        </authorList>
    </citation>
    <scope>NUCLEOTIDE SEQUENCE [LARGE SCALE GENOMIC DNA]</scope>
    <source>
        <strain evidence="2 3">4138</strain>
    </source>
</reference>
<evidence type="ECO:0000256" key="1">
    <source>
        <dbReference type="SAM" id="Phobius"/>
    </source>
</evidence>
<dbReference type="EMBL" id="JAVDWR010000001">
    <property type="protein sequence ID" value="MDR7119700.1"/>
    <property type="molecule type" value="Genomic_DNA"/>
</dbReference>
<keyword evidence="1" id="KW-0812">Transmembrane</keyword>
<sequence>MYVLFYLLLCAAVAYMGRDRKLGFWGYLFASMLFTPLIGVVLLLASDKKVAVAG</sequence>
<evidence type="ECO:0000313" key="3">
    <source>
        <dbReference type="Proteomes" id="UP001257909"/>
    </source>
</evidence>
<evidence type="ECO:0000313" key="2">
    <source>
        <dbReference type="EMBL" id="MDR7119700.1"/>
    </source>
</evidence>
<proteinExistence type="predicted"/>
<feature type="transmembrane region" description="Helical" evidence="1">
    <location>
        <begin position="24"/>
        <end position="45"/>
    </location>
</feature>
<keyword evidence="1" id="KW-1133">Transmembrane helix</keyword>
<gene>
    <name evidence="2" type="ORF">J2W69_000615</name>
</gene>
<comment type="caution">
    <text evidence="2">The sequence shown here is derived from an EMBL/GenBank/DDBJ whole genome shotgun (WGS) entry which is preliminary data.</text>
</comment>
<keyword evidence="3" id="KW-1185">Reference proteome</keyword>
<name>A0ABU1VVV9_9GAMM</name>
<keyword evidence="1" id="KW-0472">Membrane</keyword>
<dbReference type="RefSeq" id="WP_310274452.1">
    <property type="nucleotide sequence ID" value="NZ_JAVDWR010000001.1"/>
</dbReference>
<organism evidence="2 3">
    <name type="scientific">Rheinheimera soli</name>
    <dbReference type="NCBI Taxonomy" id="443616"/>
    <lineage>
        <taxon>Bacteria</taxon>
        <taxon>Pseudomonadati</taxon>
        <taxon>Pseudomonadota</taxon>
        <taxon>Gammaproteobacteria</taxon>
        <taxon>Chromatiales</taxon>
        <taxon>Chromatiaceae</taxon>
        <taxon>Rheinheimera</taxon>
    </lineage>
</organism>
<protein>
    <submittedName>
        <fullName evidence="2">Membrane protein</fullName>
    </submittedName>
</protein>